<evidence type="ECO:0000313" key="1">
    <source>
        <dbReference type="EMBL" id="MBB3842187.1"/>
    </source>
</evidence>
<dbReference type="RefSeq" id="WP_183980384.1">
    <property type="nucleotide sequence ID" value="NZ_JACIBY010000029.1"/>
</dbReference>
<protein>
    <submittedName>
        <fullName evidence="1">Uncharacterized protein</fullName>
    </submittedName>
</protein>
<gene>
    <name evidence="1" type="ORF">FHS57_006218</name>
</gene>
<accession>A0A7W5ZV99</accession>
<dbReference type="AlphaFoldDB" id="A0A7W5ZV99"/>
<proteinExistence type="predicted"/>
<keyword evidence="2" id="KW-1185">Reference proteome</keyword>
<sequence>MSITQLTQKEFEDIVTEEVETITNDATKRFQEALERNGLILTADLKNSFVKFVVSNSVAMIAQARIEFNGYGRFKDMRRYTFRGHIPPVFEMEYFIMKEGVDKFQWILDYRHTKNRPSAFTSDNRTVNRIAWAIAMNKRRFPDVKRGYRGSWYNENKMKYINEVKKRLRWRISSAVHSAFRGAFDEIGKGA</sequence>
<evidence type="ECO:0000313" key="2">
    <source>
        <dbReference type="Proteomes" id="UP000541352"/>
    </source>
</evidence>
<comment type="caution">
    <text evidence="1">The sequence shown here is derived from an EMBL/GenBank/DDBJ whole genome shotgun (WGS) entry which is preliminary data.</text>
</comment>
<name>A0A7W5ZV99_9BACT</name>
<reference evidence="1 2" key="1">
    <citation type="submission" date="2020-08" db="EMBL/GenBank/DDBJ databases">
        <title>Genomic Encyclopedia of Type Strains, Phase IV (KMG-IV): sequencing the most valuable type-strain genomes for metagenomic binning, comparative biology and taxonomic classification.</title>
        <authorList>
            <person name="Goeker M."/>
        </authorList>
    </citation>
    <scope>NUCLEOTIDE SEQUENCE [LARGE SCALE GENOMIC DNA]</scope>
    <source>
        <strain evidence="1 2">DSM 17976</strain>
    </source>
</reference>
<organism evidence="1 2">
    <name type="scientific">Runella defluvii</name>
    <dbReference type="NCBI Taxonomy" id="370973"/>
    <lineage>
        <taxon>Bacteria</taxon>
        <taxon>Pseudomonadati</taxon>
        <taxon>Bacteroidota</taxon>
        <taxon>Cytophagia</taxon>
        <taxon>Cytophagales</taxon>
        <taxon>Spirosomataceae</taxon>
        <taxon>Runella</taxon>
    </lineage>
</organism>
<dbReference type="EMBL" id="JACIBY010000029">
    <property type="protein sequence ID" value="MBB3842187.1"/>
    <property type="molecule type" value="Genomic_DNA"/>
</dbReference>
<dbReference type="Proteomes" id="UP000541352">
    <property type="component" value="Unassembled WGS sequence"/>
</dbReference>